<name>H2C776_9CREN</name>
<dbReference type="AlphaFoldDB" id="H2C776"/>
<feature type="compositionally biased region" description="Polar residues" evidence="1">
    <location>
        <begin position="44"/>
        <end position="53"/>
    </location>
</feature>
<gene>
    <name evidence="2" type="ORF">MetMK1DRAFT_00024250</name>
</gene>
<evidence type="ECO:0000313" key="2">
    <source>
        <dbReference type="EMBL" id="EHP68002.1"/>
    </source>
</evidence>
<dbReference type="EMBL" id="JH597770">
    <property type="protein sequence ID" value="EHP68002.1"/>
    <property type="molecule type" value="Genomic_DNA"/>
</dbReference>
<feature type="non-terminal residue" evidence="2">
    <location>
        <position position="1"/>
    </location>
</feature>
<organism evidence="2 3">
    <name type="scientific">Metallosphaera yellowstonensis MK1</name>
    <dbReference type="NCBI Taxonomy" id="671065"/>
    <lineage>
        <taxon>Archaea</taxon>
        <taxon>Thermoproteota</taxon>
        <taxon>Thermoprotei</taxon>
        <taxon>Sulfolobales</taxon>
        <taxon>Sulfolobaceae</taxon>
        <taxon>Metallosphaera</taxon>
    </lineage>
</organism>
<dbReference type="RefSeq" id="WP_009073983.1">
    <property type="nucleotide sequence ID" value="NZ_JH597770.1"/>
</dbReference>
<proteinExistence type="predicted"/>
<sequence length="77" mass="8742">CGVAVLLDVLGYCEHDEVMRLSPKERKFKSWHRARRLREEMGRSSDTPRNWTGDSGVIYPEVPFKEGSGSSGRSTRS</sequence>
<keyword evidence="3" id="KW-1185">Reference proteome</keyword>
<dbReference type="Proteomes" id="UP000003980">
    <property type="component" value="Unassembled WGS sequence"/>
</dbReference>
<accession>H2C776</accession>
<feature type="compositionally biased region" description="Low complexity" evidence="1">
    <location>
        <begin position="67"/>
        <end position="77"/>
    </location>
</feature>
<evidence type="ECO:0000256" key="1">
    <source>
        <dbReference type="SAM" id="MobiDB-lite"/>
    </source>
</evidence>
<feature type="region of interest" description="Disordered" evidence="1">
    <location>
        <begin position="39"/>
        <end position="77"/>
    </location>
</feature>
<protein>
    <submittedName>
        <fullName evidence="2">Uncharacterized protein</fullName>
    </submittedName>
</protein>
<reference evidence="2 3" key="1">
    <citation type="submission" date="2012-01" db="EMBL/GenBank/DDBJ databases">
        <title>Improved High-Quality Draft sequence of Metallosphaera yellowstonensis MK1.</title>
        <authorList>
            <consortium name="US DOE Joint Genome Institute"/>
            <person name="Lucas S."/>
            <person name="Han J."/>
            <person name="Cheng J.-F."/>
            <person name="Goodwin L."/>
            <person name="Pitluck S."/>
            <person name="Peters L."/>
            <person name="Teshima H."/>
            <person name="Detter J.C."/>
            <person name="Han C."/>
            <person name="Tapia R."/>
            <person name="Land M."/>
            <person name="Hauser L."/>
            <person name="Kyrpides N."/>
            <person name="Kozubal M."/>
            <person name="Macur R.E."/>
            <person name="Jay Z."/>
            <person name="Inskeep W."/>
            <person name="Woyke T."/>
        </authorList>
    </citation>
    <scope>NUCLEOTIDE SEQUENCE [LARGE SCALE GENOMIC DNA]</scope>
    <source>
        <strain evidence="2 3">MK1</strain>
    </source>
</reference>
<dbReference type="HOGENOM" id="CLU_2643521_0_0_2"/>
<evidence type="ECO:0000313" key="3">
    <source>
        <dbReference type="Proteomes" id="UP000003980"/>
    </source>
</evidence>